<dbReference type="EMBL" id="JBHSLU010000017">
    <property type="protein sequence ID" value="MFC5505506.1"/>
    <property type="molecule type" value="Genomic_DNA"/>
</dbReference>
<evidence type="ECO:0000313" key="3">
    <source>
        <dbReference type="Proteomes" id="UP001596060"/>
    </source>
</evidence>
<feature type="compositionally biased region" description="Basic and acidic residues" evidence="1">
    <location>
        <begin position="130"/>
        <end position="143"/>
    </location>
</feature>
<proteinExistence type="predicted"/>
<sequence>MHLSNSSSENNAIIPSAADAKIRPKKPPVVPVFSHDVVDVISVSDPIAHERRASYRMLEIKVDGSGEPEHVILPATKAGDDTLLRAVPALFDAGVRRLTLYVASASSWKHRRVEGLSLLAPVEIPVREAVREPEPAPEAETRPRTPPVQTPKAPTPVKVVLEGERLQAKRYNTSDGFDRQVIRFPGKGPLSALFQGEGFYRWLKFGDVFVLQTVAQPTAKEIRQTFKSATALKNGDREVYFHGMTRASTHGKANAPTIFFIAAPHQSGVQVQRAK</sequence>
<keyword evidence="3" id="KW-1185">Reference proteome</keyword>
<feature type="region of interest" description="Disordered" evidence="1">
    <location>
        <begin position="130"/>
        <end position="154"/>
    </location>
</feature>
<evidence type="ECO:0000256" key="1">
    <source>
        <dbReference type="SAM" id="MobiDB-lite"/>
    </source>
</evidence>
<name>A0ABW0NYB2_9HYPH</name>
<dbReference type="RefSeq" id="WP_377816696.1">
    <property type="nucleotide sequence ID" value="NZ_JBHSLU010000017.1"/>
</dbReference>
<reference evidence="3" key="1">
    <citation type="journal article" date="2019" name="Int. J. Syst. Evol. Microbiol.">
        <title>The Global Catalogue of Microorganisms (GCM) 10K type strain sequencing project: providing services to taxonomists for standard genome sequencing and annotation.</title>
        <authorList>
            <consortium name="The Broad Institute Genomics Platform"/>
            <consortium name="The Broad Institute Genome Sequencing Center for Infectious Disease"/>
            <person name="Wu L."/>
            <person name="Ma J."/>
        </authorList>
    </citation>
    <scope>NUCLEOTIDE SEQUENCE [LARGE SCALE GENOMIC DNA]</scope>
    <source>
        <strain evidence="3">CCUG 43117</strain>
    </source>
</reference>
<evidence type="ECO:0000313" key="2">
    <source>
        <dbReference type="EMBL" id="MFC5505506.1"/>
    </source>
</evidence>
<comment type="caution">
    <text evidence="2">The sequence shown here is derived from an EMBL/GenBank/DDBJ whole genome shotgun (WGS) entry which is preliminary data.</text>
</comment>
<gene>
    <name evidence="2" type="ORF">ACFPN9_09575</name>
</gene>
<protein>
    <submittedName>
        <fullName evidence="2">Uncharacterized protein</fullName>
    </submittedName>
</protein>
<accession>A0ABW0NYB2</accession>
<dbReference type="Proteomes" id="UP001596060">
    <property type="component" value="Unassembled WGS sequence"/>
</dbReference>
<organism evidence="2 3">
    <name type="scientific">Bosea massiliensis</name>
    <dbReference type="NCBI Taxonomy" id="151419"/>
    <lineage>
        <taxon>Bacteria</taxon>
        <taxon>Pseudomonadati</taxon>
        <taxon>Pseudomonadota</taxon>
        <taxon>Alphaproteobacteria</taxon>
        <taxon>Hyphomicrobiales</taxon>
        <taxon>Boseaceae</taxon>
        <taxon>Bosea</taxon>
    </lineage>
</organism>